<reference evidence="4" key="1">
    <citation type="submission" date="2016-04" db="EMBL/GenBank/DDBJ databases">
        <title>Cephalotus genome sequencing.</title>
        <authorList>
            <person name="Fukushima K."/>
            <person name="Hasebe M."/>
            <person name="Fang X."/>
        </authorList>
    </citation>
    <scope>NUCLEOTIDE SEQUENCE [LARGE SCALE GENOMIC DNA]</scope>
    <source>
        <strain evidence="4">cv. St1</strain>
    </source>
</reference>
<evidence type="ECO:0000256" key="1">
    <source>
        <dbReference type="SAM" id="MobiDB-lite"/>
    </source>
</evidence>
<feature type="compositionally biased region" description="Polar residues" evidence="1">
    <location>
        <begin position="83"/>
        <end position="95"/>
    </location>
</feature>
<sequence length="279" mass="31768">MENNKLSVRDFNYEEEDEDLLKLTLSTGSRSIEPAQEQYNPPKSSPLGLHTLEVEPTSLPSRPKQFSIPPPPPPPPPPPSYYYLSTPNTSVNRQETVVGPSRQSRTRRSPVQVLKHGKSEIVPQPFTWATTRRATVHSLDYLLSNGINVISGEVQCRRCENKHEIQYDLQQKFVEVASFITNNKCTMHDRAPPIWMNPKLPDCKVCGQGNCAKPILSKKKSINWLFLFLGQMLGCCKLSELKYFCKHTKNHRTGAKDRILYYTYLGLAKQLHPMGVFDI</sequence>
<accession>A0A1Q3B3W2</accession>
<feature type="region of interest" description="Disordered" evidence="1">
    <location>
        <begin position="26"/>
        <end position="114"/>
    </location>
</feature>
<keyword evidence="4" id="KW-1185">Reference proteome</keyword>
<dbReference type="InParanoid" id="A0A1Q3B3W2"/>
<organism evidence="3 4">
    <name type="scientific">Cephalotus follicularis</name>
    <name type="common">Albany pitcher plant</name>
    <dbReference type="NCBI Taxonomy" id="3775"/>
    <lineage>
        <taxon>Eukaryota</taxon>
        <taxon>Viridiplantae</taxon>
        <taxon>Streptophyta</taxon>
        <taxon>Embryophyta</taxon>
        <taxon>Tracheophyta</taxon>
        <taxon>Spermatophyta</taxon>
        <taxon>Magnoliopsida</taxon>
        <taxon>eudicotyledons</taxon>
        <taxon>Gunneridae</taxon>
        <taxon>Pentapetalae</taxon>
        <taxon>rosids</taxon>
        <taxon>fabids</taxon>
        <taxon>Oxalidales</taxon>
        <taxon>Cephalotaceae</taxon>
        <taxon>Cephalotus</taxon>
    </lineage>
</organism>
<dbReference type="EMBL" id="BDDD01000268">
    <property type="protein sequence ID" value="GAV62668.1"/>
    <property type="molecule type" value="Genomic_DNA"/>
</dbReference>
<proteinExistence type="predicted"/>
<evidence type="ECO:0000313" key="3">
    <source>
        <dbReference type="EMBL" id="GAV62668.1"/>
    </source>
</evidence>
<evidence type="ECO:0000313" key="4">
    <source>
        <dbReference type="Proteomes" id="UP000187406"/>
    </source>
</evidence>
<dbReference type="OrthoDB" id="1900495at2759"/>
<name>A0A1Q3B3W2_CEPFO</name>
<protein>
    <recommendedName>
        <fullName evidence="2">DUF7086 domain-containing protein</fullName>
    </recommendedName>
</protein>
<comment type="caution">
    <text evidence="3">The sequence shown here is derived from an EMBL/GenBank/DDBJ whole genome shotgun (WGS) entry which is preliminary data.</text>
</comment>
<dbReference type="Pfam" id="PF23324">
    <property type="entry name" value="DUF7086"/>
    <property type="match status" value="1"/>
</dbReference>
<dbReference type="PANTHER" id="PTHR34272">
    <property type="entry name" value="EXPRESSED PROTEIN"/>
    <property type="match status" value="1"/>
</dbReference>
<feature type="compositionally biased region" description="Pro residues" evidence="1">
    <location>
        <begin position="68"/>
        <end position="80"/>
    </location>
</feature>
<dbReference type="PANTHER" id="PTHR34272:SF1">
    <property type="entry name" value="EXPRESSED PROTEIN"/>
    <property type="match status" value="1"/>
</dbReference>
<dbReference type="SUPFAM" id="SSF101447">
    <property type="entry name" value="Formin homology 2 domain (FH2 domain)"/>
    <property type="match status" value="1"/>
</dbReference>
<dbReference type="STRING" id="3775.A0A1Q3B3W2"/>
<gene>
    <name evidence="3" type="ORF">CFOL_v3_06191</name>
</gene>
<evidence type="ECO:0000259" key="2">
    <source>
        <dbReference type="Pfam" id="PF23324"/>
    </source>
</evidence>
<feature type="domain" description="DUF7086" evidence="2">
    <location>
        <begin position="139"/>
        <end position="271"/>
    </location>
</feature>
<dbReference type="AlphaFoldDB" id="A0A1Q3B3W2"/>
<dbReference type="InterPro" id="IPR055513">
    <property type="entry name" value="DUF7086"/>
</dbReference>
<dbReference type="Proteomes" id="UP000187406">
    <property type="component" value="Unassembled WGS sequence"/>
</dbReference>